<organism evidence="4 5">
    <name type="scientific">Phtheirospermum japonicum</name>
    <dbReference type="NCBI Taxonomy" id="374723"/>
    <lineage>
        <taxon>Eukaryota</taxon>
        <taxon>Viridiplantae</taxon>
        <taxon>Streptophyta</taxon>
        <taxon>Embryophyta</taxon>
        <taxon>Tracheophyta</taxon>
        <taxon>Spermatophyta</taxon>
        <taxon>Magnoliopsida</taxon>
        <taxon>eudicotyledons</taxon>
        <taxon>Gunneridae</taxon>
        <taxon>Pentapetalae</taxon>
        <taxon>asterids</taxon>
        <taxon>lamiids</taxon>
        <taxon>Lamiales</taxon>
        <taxon>Orobanchaceae</taxon>
        <taxon>Orobanchaceae incertae sedis</taxon>
        <taxon>Phtheirospermum</taxon>
    </lineage>
</organism>
<dbReference type="PRINTS" id="PR00633">
    <property type="entry name" value="RCCNDNSATION"/>
</dbReference>
<dbReference type="Pfam" id="PF25390">
    <property type="entry name" value="WD40_RLD"/>
    <property type="match status" value="1"/>
</dbReference>
<dbReference type="PROSITE" id="PS50012">
    <property type="entry name" value="RCC1_3"/>
    <property type="match status" value="4"/>
</dbReference>
<feature type="repeat" description="RCC1" evidence="2">
    <location>
        <begin position="170"/>
        <end position="223"/>
    </location>
</feature>
<keyword evidence="1" id="KW-0677">Repeat</keyword>
<dbReference type="PANTHER" id="PTHR22870">
    <property type="entry name" value="REGULATOR OF CHROMOSOME CONDENSATION"/>
    <property type="match status" value="1"/>
</dbReference>
<keyword evidence="4" id="KW-0675">Receptor</keyword>
<feature type="repeat" description="RCC1" evidence="2">
    <location>
        <begin position="304"/>
        <end position="380"/>
    </location>
</feature>
<dbReference type="InterPro" id="IPR009091">
    <property type="entry name" value="RCC1/BLIP-II"/>
</dbReference>
<evidence type="ECO:0000313" key="5">
    <source>
        <dbReference type="Proteomes" id="UP000653305"/>
    </source>
</evidence>
<dbReference type="PANTHER" id="PTHR22870:SF395">
    <property type="entry name" value="UVB-RESISTANCE PROTEIN UVR8-RELATED"/>
    <property type="match status" value="1"/>
</dbReference>
<reference evidence="4" key="1">
    <citation type="submission" date="2020-07" db="EMBL/GenBank/DDBJ databases">
        <title>Ethylene signaling mediates host invasion by parasitic plants.</title>
        <authorList>
            <person name="Yoshida S."/>
        </authorList>
    </citation>
    <scope>NUCLEOTIDE SEQUENCE</scope>
    <source>
        <strain evidence="4">Okayama</strain>
    </source>
</reference>
<feature type="domain" description="RCC1-like" evidence="3">
    <location>
        <begin position="62"/>
        <end position="337"/>
    </location>
</feature>
<dbReference type="InterPro" id="IPR058923">
    <property type="entry name" value="RCC1-like_dom"/>
</dbReference>
<feature type="repeat" description="RCC1" evidence="2">
    <location>
        <begin position="224"/>
        <end position="303"/>
    </location>
</feature>
<dbReference type="Proteomes" id="UP000653305">
    <property type="component" value="Unassembled WGS sequence"/>
</dbReference>
<proteinExistence type="predicted"/>
<dbReference type="EMBL" id="BMAC01000222">
    <property type="protein sequence ID" value="GFP90631.1"/>
    <property type="molecule type" value="Genomic_DNA"/>
</dbReference>
<dbReference type="OrthoDB" id="8068875at2759"/>
<protein>
    <submittedName>
        <fullName evidence="4">Ultraviolet-b receptor uvr8</fullName>
    </submittedName>
</protein>
<dbReference type="InterPro" id="IPR051210">
    <property type="entry name" value="Ub_ligase/GEF_domain"/>
</dbReference>
<name>A0A830C8R5_9LAMI</name>
<evidence type="ECO:0000256" key="1">
    <source>
        <dbReference type="ARBA" id="ARBA00022737"/>
    </source>
</evidence>
<evidence type="ECO:0000313" key="4">
    <source>
        <dbReference type="EMBL" id="GFP90631.1"/>
    </source>
</evidence>
<dbReference type="InterPro" id="IPR000408">
    <property type="entry name" value="Reg_chr_condens"/>
</dbReference>
<dbReference type="SUPFAM" id="SSF50985">
    <property type="entry name" value="RCC1/BLIP-II"/>
    <property type="match status" value="1"/>
</dbReference>
<keyword evidence="5" id="KW-1185">Reference proteome</keyword>
<accession>A0A830C8R5</accession>
<dbReference type="PROSITE" id="PS00626">
    <property type="entry name" value="RCC1_2"/>
    <property type="match status" value="1"/>
</dbReference>
<sequence>MTTVSRTQASMKKLAPLSNLLCEKTKLGFGSSLIRRCVSVESGGGEDLAEELSKGKTRFAAVWGNGDFGRLGLGNLESKWRPSPILPAAFDYQGLKEIACGGAHTLFLTDSQSKVLALVNFSMSLLEHNRNRMSLLEHNSLEPLRVSSIPKRIVKISAGYHHSAAITEDAELYIWGKNTNGQLGLGKRAEKRIFLPRKVECLDGVAIKIASLGSEHSIAVTDKGEALSWGGGESGRLGHGHESSILGFQKSSSEYTPRLIKGLEGVKGFGKAKSATTPSTISTLPFSEEVACGGYHTCVITNGGELYTWGSNENGCLGIGCTEITYAPERVEGPFLRQSVSKGQGDDADYIEPMLLDFHKSVKALQISCGFNHTAGIFQFM</sequence>
<evidence type="ECO:0000256" key="2">
    <source>
        <dbReference type="PROSITE-ProRule" id="PRU00235"/>
    </source>
</evidence>
<evidence type="ECO:0000259" key="3">
    <source>
        <dbReference type="Pfam" id="PF25390"/>
    </source>
</evidence>
<gene>
    <name evidence="4" type="ORF">PHJA_001207200</name>
</gene>
<dbReference type="Gene3D" id="2.130.10.30">
    <property type="entry name" value="Regulator of chromosome condensation 1/beta-lactamase-inhibitor protein II"/>
    <property type="match status" value="2"/>
</dbReference>
<dbReference type="AlphaFoldDB" id="A0A830C8R5"/>
<comment type="caution">
    <text evidence="4">The sequence shown here is derived from an EMBL/GenBank/DDBJ whole genome shotgun (WGS) entry which is preliminary data.</text>
</comment>
<feature type="repeat" description="RCC1" evidence="2">
    <location>
        <begin position="58"/>
        <end position="111"/>
    </location>
</feature>